<sequence length="164" mass="18838">MCLQINNNNSNNNQFHKLDVSTASKKLLSYSIKKLMKHIFKHKTQKLSQLQKDEDYIKEGNFLDSNCNNTSTINLNILETTSSEEKSKEEVITNPWSLNQSCDLEDFDFADLSVDVPVHFVRTEHGTFFWTSNSEIPADNDLPQPMSCSTNNQLACQQSRWTEV</sequence>
<gene>
    <name evidence="1" type="primary">101892517</name>
</gene>
<evidence type="ECO:0000313" key="1">
    <source>
        <dbReference type="EnsemblMetazoa" id="MDOA004527-PA"/>
    </source>
</evidence>
<proteinExistence type="predicted"/>
<dbReference type="PANTHER" id="PTHR12254">
    <property type="entry name" value="ENHANCER OF SPLIT MALPHA PROTEIN"/>
    <property type="match status" value="1"/>
</dbReference>
<dbReference type="InterPro" id="IPR029686">
    <property type="entry name" value="Malpha/m4/m2"/>
</dbReference>
<dbReference type="AlphaFoldDB" id="A0A1I8MG37"/>
<dbReference type="Pfam" id="PF15952">
    <property type="entry name" value="ESM4"/>
    <property type="match status" value="1"/>
</dbReference>
<protein>
    <recommendedName>
        <fullName evidence="2">Enhancer of split m4 protein</fullName>
    </recommendedName>
</protein>
<evidence type="ECO:0008006" key="2">
    <source>
        <dbReference type="Google" id="ProtNLM"/>
    </source>
</evidence>
<dbReference type="VEuPathDB" id="VectorBase:MDOMA2_008683"/>
<dbReference type="PANTHER" id="PTHR12254:SF0">
    <property type="entry name" value="BARBU-RELATED"/>
    <property type="match status" value="1"/>
</dbReference>
<organism evidence="1">
    <name type="scientific">Musca domestica</name>
    <name type="common">House fly</name>
    <dbReference type="NCBI Taxonomy" id="7370"/>
    <lineage>
        <taxon>Eukaryota</taxon>
        <taxon>Metazoa</taxon>
        <taxon>Ecdysozoa</taxon>
        <taxon>Arthropoda</taxon>
        <taxon>Hexapoda</taxon>
        <taxon>Insecta</taxon>
        <taxon>Pterygota</taxon>
        <taxon>Neoptera</taxon>
        <taxon>Endopterygota</taxon>
        <taxon>Diptera</taxon>
        <taxon>Brachycera</taxon>
        <taxon>Muscomorpha</taxon>
        <taxon>Muscoidea</taxon>
        <taxon>Muscidae</taxon>
        <taxon>Musca</taxon>
    </lineage>
</organism>
<dbReference type="GO" id="GO:0007423">
    <property type="term" value="P:sensory organ development"/>
    <property type="evidence" value="ECO:0007669"/>
    <property type="project" value="InterPro"/>
</dbReference>
<accession>A0A1I8MG37</accession>
<reference evidence="1" key="1">
    <citation type="submission" date="2020-05" db="UniProtKB">
        <authorList>
            <consortium name="EnsemblMetazoa"/>
        </authorList>
    </citation>
    <scope>IDENTIFICATION</scope>
    <source>
        <strain evidence="1">Aabys</strain>
    </source>
</reference>
<dbReference type="VEuPathDB" id="VectorBase:MDOA004527"/>
<dbReference type="GO" id="GO:0007219">
    <property type="term" value="P:Notch signaling pathway"/>
    <property type="evidence" value="ECO:0007669"/>
    <property type="project" value="InterPro"/>
</dbReference>
<name>A0A1I8MG37_MUSDO</name>
<dbReference type="EnsemblMetazoa" id="MDOA004527-RA">
    <property type="protein sequence ID" value="MDOA004527-PA"/>
    <property type="gene ID" value="MDOA004527"/>
</dbReference>